<dbReference type="PROSITE" id="PS51420">
    <property type="entry name" value="RHO"/>
    <property type="match status" value="1"/>
</dbReference>
<dbReference type="InterPro" id="IPR001806">
    <property type="entry name" value="Small_GTPase"/>
</dbReference>
<reference evidence="3" key="2">
    <citation type="journal article" date="2007" name="Science">
        <title>Draft genome sequence of the sexually transmitted pathogen Trichomonas vaginalis.</title>
        <authorList>
            <person name="Carlton J.M."/>
            <person name="Hirt R.P."/>
            <person name="Silva J.C."/>
            <person name="Delcher A.L."/>
            <person name="Schatz M."/>
            <person name="Zhao Q."/>
            <person name="Wortman J.R."/>
            <person name="Bidwell S.L."/>
            <person name="Alsmark U.C.M."/>
            <person name="Besteiro S."/>
            <person name="Sicheritz-Ponten T."/>
            <person name="Noel C.J."/>
            <person name="Dacks J.B."/>
            <person name="Foster P.G."/>
            <person name="Simillion C."/>
            <person name="Van de Peer Y."/>
            <person name="Miranda-Saavedra D."/>
            <person name="Barton G.J."/>
            <person name="Westrop G.D."/>
            <person name="Mueller S."/>
            <person name="Dessi D."/>
            <person name="Fiori P.L."/>
            <person name="Ren Q."/>
            <person name="Paulsen I."/>
            <person name="Zhang H."/>
            <person name="Bastida-Corcuera F.D."/>
            <person name="Simoes-Barbosa A."/>
            <person name="Brown M.T."/>
            <person name="Hayes R.D."/>
            <person name="Mukherjee M."/>
            <person name="Okumura C.Y."/>
            <person name="Schneider R."/>
            <person name="Smith A.J."/>
            <person name="Vanacova S."/>
            <person name="Villalvazo M."/>
            <person name="Haas B.J."/>
            <person name="Pertea M."/>
            <person name="Feldblyum T.V."/>
            <person name="Utterback T.R."/>
            <person name="Shu C.L."/>
            <person name="Osoegawa K."/>
            <person name="de Jong P.J."/>
            <person name="Hrdy I."/>
            <person name="Horvathova L."/>
            <person name="Zubacova Z."/>
            <person name="Dolezal P."/>
            <person name="Malik S.B."/>
            <person name="Logsdon J.M. Jr."/>
            <person name="Henze K."/>
            <person name="Gupta A."/>
            <person name="Wang C.C."/>
            <person name="Dunne R.L."/>
            <person name="Upcroft J.A."/>
            <person name="Upcroft P."/>
            <person name="White O."/>
            <person name="Salzberg S.L."/>
            <person name="Tang P."/>
            <person name="Chiu C.-H."/>
            <person name="Lee Y.-S."/>
            <person name="Embley T.M."/>
            <person name="Coombs G.H."/>
            <person name="Mottram J.C."/>
            <person name="Tachezy J."/>
            <person name="Fraser-Liggett C.M."/>
            <person name="Johnson P.J."/>
        </authorList>
    </citation>
    <scope>NUCLEOTIDE SEQUENCE [LARGE SCALE GENOMIC DNA]</scope>
    <source>
        <strain evidence="3">G3</strain>
    </source>
</reference>
<dbReference type="FunFam" id="3.40.50.300:FF:001204">
    <property type="entry name" value="Small GTP-binding protein, putative"/>
    <property type="match status" value="1"/>
</dbReference>
<accession>A2DMZ1</accession>
<dbReference type="SMART" id="SM00174">
    <property type="entry name" value="RHO"/>
    <property type="match status" value="1"/>
</dbReference>
<dbReference type="SMR" id="A2DMZ1"/>
<organism evidence="3 4">
    <name type="scientific">Trichomonas vaginalis (strain ATCC PRA-98 / G3)</name>
    <dbReference type="NCBI Taxonomy" id="412133"/>
    <lineage>
        <taxon>Eukaryota</taxon>
        <taxon>Metamonada</taxon>
        <taxon>Parabasalia</taxon>
        <taxon>Trichomonadida</taxon>
        <taxon>Trichomonadidae</taxon>
        <taxon>Trichomonas</taxon>
    </lineage>
</organism>
<keyword evidence="1" id="KW-0547">Nucleotide-binding</keyword>
<dbReference type="InterPro" id="IPR027417">
    <property type="entry name" value="P-loop_NTPase"/>
</dbReference>
<dbReference type="PRINTS" id="PR00449">
    <property type="entry name" value="RASTRNSFRMNG"/>
</dbReference>
<dbReference type="STRING" id="5722.A2DMZ1"/>
<dbReference type="PROSITE" id="PS51419">
    <property type="entry name" value="RAB"/>
    <property type="match status" value="1"/>
</dbReference>
<dbReference type="SMART" id="SM00173">
    <property type="entry name" value="RAS"/>
    <property type="match status" value="1"/>
</dbReference>
<protein>
    <submittedName>
        <fullName evidence="3">Small GTP-binding protein, putative</fullName>
    </submittedName>
</protein>
<dbReference type="InParanoid" id="A2DMZ1"/>
<dbReference type="CDD" id="cd00154">
    <property type="entry name" value="Rab"/>
    <property type="match status" value="1"/>
</dbReference>
<dbReference type="GO" id="GO:0012505">
    <property type="term" value="C:endomembrane system"/>
    <property type="evidence" value="ECO:0000318"/>
    <property type="project" value="GO_Central"/>
</dbReference>
<sequence length="201" mass="22478">MKRTQIPSSNRPILKTILVGNTGVGKTCLISSSFKNAFETKSNPTVAPSYNFTDIVNCDKVSVRLQIWDTAGQERYVSVSQLFFRDSDIAFVCFDSCDKESFDGINNWVSRVHDEVPSCKLFYVITKSDLHTPQEIDEMLEKVVNFLGPENREKIFVTSAKNRTGIDEIFLSAANSYTTPHPQATSKVNIDEKSEKSGCAC</sequence>
<dbReference type="Gene3D" id="3.40.50.300">
    <property type="entry name" value="P-loop containing nucleotide triphosphate hydrolases"/>
    <property type="match status" value="1"/>
</dbReference>
<dbReference type="AlphaFoldDB" id="A2DMZ1"/>
<dbReference type="eggNOG" id="KOG0092">
    <property type="taxonomic scope" value="Eukaryota"/>
</dbReference>
<dbReference type="VEuPathDB" id="TrichDB:TVAGG3_1010410"/>
<dbReference type="GO" id="GO:0006891">
    <property type="term" value="P:intra-Golgi vesicle-mediated transport"/>
    <property type="evidence" value="ECO:0000318"/>
    <property type="project" value="GO_Central"/>
</dbReference>
<evidence type="ECO:0000313" key="4">
    <source>
        <dbReference type="Proteomes" id="UP000001542"/>
    </source>
</evidence>
<dbReference type="InterPro" id="IPR005225">
    <property type="entry name" value="Small_GTP-bd"/>
</dbReference>
<dbReference type="GO" id="GO:0003924">
    <property type="term" value="F:GTPase activity"/>
    <property type="evidence" value="ECO:0000318"/>
    <property type="project" value="GO_Central"/>
</dbReference>
<evidence type="ECO:0000256" key="1">
    <source>
        <dbReference type="ARBA" id="ARBA00022741"/>
    </source>
</evidence>
<keyword evidence="4" id="KW-1185">Reference proteome</keyword>
<dbReference type="KEGG" id="tva:5463684"/>
<dbReference type="SUPFAM" id="SSF52540">
    <property type="entry name" value="P-loop containing nucleoside triphosphate hydrolases"/>
    <property type="match status" value="1"/>
</dbReference>
<dbReference type="PANTHER" id="PTHR24073">
    <property type="entry name" value="DRAB5-RELATED"/>
    <property type="match status" value="1"/>
</dbReference>
<evidence type="ECO:0000256" key="2">
    <source>
        <dbReference type="ARBA" id="ARBA00023134"/>
    </source>
</evidence>
<dbReference type="GO" id="GO:0005829">
    <property type="term" value="C:cytosol"/>
    <property type="evidence" value="ECO:0007669"/>
    <property type="project" value="GOC"/>
</dbReference>
<dbReference type="GO" id="GO:0005525">
    <property type="term" value="F:GTP binding"/>
    <property type="evidence" value="ECO:0007669"/>
    <property type="project" value="UniProtKB-KW"/>
</dbReference>
<evidence type="ECO:0000313" key="3">
    <source>
        <dbReference type="EMBL" id="EAY18168.1"/>
    </source>
</evidence>
<dbReference type="RefSeq" id="XP_001579154.1">
    <property type="nucleotide sequence ID" value="XM_001579104.1"/>
</dbReference>
<dbReference type="Pfam" id="PF00071">
    <property type="entry name" value="Ras"/>
    <property type="match status" value="1"/>
</dbReference>
<dbReference type="GO" id="GO:0006886">
    <property type="term" value="P:intracellular protein transport"/>
    <property type="evidence" value="ECO:0000318"/>
    <property type="project" value="GO_Central"/>
</dbReference>
<dbReference type="EMBL" id="DS113221">
    <property type="protein sequence ID" value="EAY18168.1"/>
    <property type="molecule type" value="Genomic_DNA"/>
</dbReference>
<proteinExistence type="predicted"/>
<dbReference type="GO" id="GO:0005794">
    <property type="term" value="C:Golgi apparatus"/>
    <property type="evidence" value="ECO:0000318"/>
    <property type="project" value="GO_Central"/>
</dbReference>
<reference evidence="3" key="1">
    <citation type="submission" date="2006-10" db="EMBL/GenBank/DDBJ databases">
        <authorList>
            <person name="Amadeo P."/>
            <person name="Zhao Q."/>
            <person name="Wortman J."/>
            <person name="Fraser-Liggett C."/>
            <person name="Carlton J."/>
        </authorList>
    </citation>
    <scope>NUCLEOTIDE SEQUENCE</scope>
    <source>
        <strain evidence="3">G3</strain>
    </source>
</reference>
<dbReference type="GO" id="GO:0042147">
    <property type="term" value="P:retrograde transport, endosome to Golgi"/>
    <property type="evidence" value="ECO:0000318"/>
    <property type="project" value="GO_Central"/>
</dbReference>
<dbReference type="NCBIfam" id="TIGR00231">
    <property type="entry name" value="small_GTP"/>
    <property type="match status" value="1"/>
</dbReference>
<dbReference type="GO" id="GO:0006890">
    <property type="term" value="P:retrograde vesicle-mediated transport, Golgi to endoplasmic reticulum"/>
    <property type="evidence" value="ECO:0000318"/>
    <property type="project" value="GO_Central"/>
</dbReference>
<dbReference type="VEuPathDB" id="TrichDB:TVAG_122340"/>
<gene>
    <name evidence="3" type="ORF">TVAG_122340</name>
</gene>
<dbReference type="Proteomes" id="UP000001542">
    <property type="component" value="Unassembled WGS sequence"/>
</dbReference>
<dbReference type="SMART" id="SM00175">
    <property type="entry name" value="RAB"/>
    <property type="match status" value="1"/>
</dbReference>
<keyword evidence="2" id="KW-0342">GTP-binding</keyword>
<name>A2DMZ1_TRIV3</name>